<reference evidence="1 2" key="1">
    <citation type="submission" date="2019-03" db="EMBL/GenBank/DDBJ databases">
        <authorList>
            <person name="He R.-H."/>
        </authorList>
    </citation>
    <scope>NUCLEOTIDE SEQUENCE [LARGE SCALE GENOMIC DNA]</scope>
    <source>
        <strain evidence="2">SH 714</strain>
    </source>
</reference>
<organism evidence="1 2">
    <name type="scientific">Filobacillus milosensis</name>
    <dbReference type="NCBI Taxonomy" id="94137"/>
    <lineage>
        <taxon>Bacteria</taxon>
        <taxon>Bacillati</taxon>
        <taxon>Bacillota</taxon>
        <taxon>Bacilli</taxon>
        <taxon>Bacillales</taxon>
        <taxon>Bacillaceae</taxon>
        <taxon>Filobacillus</taxon>
    </lineage>
</organism>
<dbReference type="AlphaFoldDB" id="A0A4Y8IN28"/>
<gene>
    <name evidence="1" type="ORF">E3U55_06205</name>
</gene>
<accession>A0A4Y8IN28</accession>
<keyword evidence="2" id="KW-1185">Reference proteome</keyword>
<proteinExistence type="predicted"/>
<dbReference type="EMBL" id="SOPW01000005">
    <property type="protein sequence ID" value="TFB22827.1"/>
    <property type="molecule type" value="Genomic_DNA"/>
</dbReference>
<evidence type="ECO:0000313" key="1">
    <source>
        <dbReference type="EMBL" id="TFB22827.1"/>
    </source>
</evidence>
<dbReference type="RefSeq" id="WP_134339560.1">
    <property type="nucleotide sequence ID" value="NZ_SOPW01000005.1"/>
</dbReference>
<evidence type="ECO:0000313" key="2">
    <source>
        <dbReference type="Proteomes" id="UP000297975"/>
    </source>
</evidence>
<name>A0A4Y8IN28_9BACI</name>
<dbReference type="Proteomes" id="UP000297975">
    <property type="component" value="Unassembled WGS sequence"/>
</dbReference>
<comment type="caution">
    <text evidence="1">The sequence shown here is derived from an EMBL/GenBank/DDBJ whole genome shotgun (WGS) entry which is preliminary data.</text>
</comment>
<protein>
    <submittedName>
        <fullName evidence="1">Uncharacterized protein</fullName>
    </submittedName>
</protein>
<sequence length="77" mass="9269">MTVKDKIKHLMDPNLDYETEELANQTLYYLERDNNNKIIALTFFDDIMYKVEAELDDRLTKQDVFDYMEKVITKVNN</sequence>